<evidence type="ECO:0000256" key="2">
    <source>
        <dbReference type="ARBA" id="ARBA00009045"/>
    </source>
</evidence>
<name>A0A3N0E676_9ACTN</name>
<protein>
    <submittedName>
        <fullName evidence="9">Rhomboid family intramembrane serine protease</fullName>
    </submittedName>
</protein>
<dbReference type="EMBL" id="RJMB01000017">
    <property type="protein sequence ID" value="RNL83337.1"/>
    <property type="molecule type" value="Genomic_DNA"/>
</dbReference>
<dbReference type="SUPFAM" id="SSF57845">
    <property type="entry name" value="B-box zinc-binding domain"/>
    <property type="match status" value="1"/>
</dbReference>
<evidence type="ECO:0000256" key="1">
    <source>
        <dbReference type="ARBA" id="ARBA00004141"/>
    </source>
</evidence>
<feature type="domain" description="Peptidase S54 rhomboid" evidence="8">
    <location>
        <begin position="115"/>
        <end position="245"/>
    </location>
</feature>
<evidence type="ECO:0000313" key="10">
    <source>
        <dbReference type="Proteomes" id="UP000269198"/>
    </source>
</evidence>
<dbReference type="RefSeq" id="WP_123202305.1">
    <property type="nucleotide sequence ID" value="NZ_RJMB01000017.1"/>
</dbReference>
<keyword evidence="9" id="KW-0645">Protease</keyword>
<evidence type="ECO:0000256" key="4">
    <source>
        <dbReference type="ARBA" id="ARBA00022801"/>
    </source>
</evidence>
<evidence type="ECO:0000259" key="8">
    <source>
        <dbReference type="Pfam" id="PF01694"/>
    </source>
</evidence>
<dbReference type="GO" id="GO:0006508">
    <property type="term" value="P:proteolysis"/>
    <property type="evidence" value="ECO:0007669"/>
    <property type="project" value="UniProtKB-KW"/>
</dbReference>
<feature type="transmembrane region" description="Helical" evidence="7">
    <location>
        <begin position="206"/>
        <end position="223"/>
    </location>
</feature>
<evidence type="ECO:0000256" key="3">
    <source>
        <dbReference type="ARBA" id="ARBA00022692"/>
    </source>
</evidence>
<comment type="subcellular location">
    <subcellularLocation>
        <location evidence="1">Membrane</location>
        <topology evidence="1">Multi-pass membrane protein</topology>
    </subcellularLocation>
</comment>
<dbReference type="Gene3D" id="1.20.1540.10">
    <property type="entry name" value="Rhomboid-like"/>
    <property type="match status" value="1"/>
</dbReference>
<feature type="transmembrane region" description="Helical" evidence="7">
    <location>
        <begin position="268"/>
        <end position="288"/>
    </location>
</feature>
<dbReference type="Pfam" id="PF01694">
    <property type="entry name" value="Rhomboid"/>
    <property type="match status" value="1"/>
</dbReference>
<evidence type="ECO:0000256" key="7">
    <source>
        <dbReference type="SAM" id="Phobius"/>
    </source>
</evidence>
<keyword evidence="3 7" id="KW-0812">Transmembrane</keyword>
<dbReference type="InterPro" id="IPR022764">
    <property type="entry name" value="Peptidase_S54_rhomboid_dom"/>
</dbReference>
<dbReference type="InterPro" id="IPR050925">
    <property type="entry name" value="Rhomboid_protease_S54"/>
</dbReference>
<dbReference type="OrthoDB" id="9807874at2"/>
<comment type="similarity">
    <text evidence="2">Belongs to the peptidase S54 family.</text>
</comment>
<dbReference type="PANTHER" id="PTHR43731:SF14">
    <property type="entry name" value="PRESENILIN-ASSOCIATED RHOMBOID-LIKE PROTEIN, MITOCHONDRIAL"/>
    <property type="match status" value="1"/>
</dbReference>
<dbReference type="GO" id="GO:0016020">
    <property type="term" value="C:membrane"/>
    <property type="evidence" value="ECO:0007669"/>
    <property type="project" value="UniProtKB-SubCell"/>
</dbReference>
<feature type="transmembrane region" description="Helical" evidence="7">
    <location>
        <begin position="125"/>
        <end position="144"/>
    </location>
</feature>
<feature type="transmembrane region" description="Helical" evidence="7">
    <location>
        <begin position="82"/>
        <end position="105"/>
    </location>
</feature>
<proteinExistence type="inferred from homology"/>
<dbReference type="InterPro" id="IPR035952">
    <property type="entry name" value="Rhomboid-like_sf"/>
</dbReference>
<reference evidence="9 10" key="1">
    <citation type="submission" date="2018-11" db="EMBL/GenBank/DDBJ databases">
        <title>The genome draft of YIM 96095.</title>
        <authorList>
            <person name="Tang S.-K."/>
            <person name="Chunyu W.-X."/>
            <person name="Feng Y.-Z."/>
        </authorList>
    </citation>
    <scope>NUCLEOTIDE SEQUENCE [LARGE SCALE GENOMIC DNA]</scope>
    <source>
        <strain evidence="9 10">YIM 96095</strain>
    </source>
</reference>
<gene>
    <name evidence="9" type="ORF">EFW17_16540</name>
</gene>
<sequence>MPSSSPPPSEPGERETPTCYRHPKREAYVRCARCERRICPDCMREAAVGHQCVVCVAEGQKSIRQPRTMFGGKVTSSPRVTYALLALMGVGFVAQLAAPNVAFALRMENAPVVMGEWYRLLTSAFLHGGVGHLLLNGLALYIFGRPLEEALGHARYLALWVLSAMGGSVLSLLVMPLDHASVGASGAVFGLIGALVVMGRRMRVDVRFVLILLGLNLLISVMVPQISLIGHLGGLLSGLVLGAAYAYLPTGSAGGVSPRVRTLTHIGVTAAFAVLLGCLTGVGVFAVLG</sequence>
<keyword evidence="4" id="KW-0378">Hydrolase</keyword>
<evidence type="ECO:0000256" key="5">
    <source>
        <dbReference type="ARBA" id="ARBA00022989"/>
    </source>
</evidence>
<comment type="caution">
    <text evidence="9">The sequence shown here is derived from an EMBL/GenBank/DDBJ whole genome shotgun (WGS) entry which is preliminary data.</text>
</comment>
<keyword evidence="5 7" id="KW-1133">Transmembrane helix</keyword>
<keyword evidence="10" id="KW-1185">Reference proteome</keyword>
<feature type="transmembrane region" description="Helical" evidence="7">
    <location>
        <begin position="180"/>
        <end position="199"/>
    </location>
</feature>
<dbReference type="SUPFAM" id="SSF144091">
    <property type="entry name" value="Rhomboid-like"/>
    <property type="match status" value="1"/>
</dbReference>
<dbReference type="GO" id="GO:0004252">
    <property type="term" value="F:serine-type endopeptidase activity"/>
    <property type="evidence" value="ECO:0007669"/>
    <property type="project" value="InterPro"/>
</dbReference>
<feature type="transmembrane region" description="Helical" evidence="7">
    <location>
        <begin position="156"/>
        <end position="174"/>
    </location>
</feature>
<dbReference type="AlphaFoldDB" id="A0A3N0E676"/>
<evidence type="ECO:0000256" key="6">
    <source>
        <dbReference type="ARBA" id="ARBA00023136"/>
    </source>
</evidence>
<accession>A0A3N0E676</accession>
<organism evidence="9 10">
    <name type="scientific">Halostreptopolyspora alba</name>
    <dbReference type="NCBI Taxonomy" id="2487137"/>
    <lineage>
        <taxon>Bacteria</taxon>
        <taxon>Bacillati</taxon>
        <taxon>Actinomycetota</taxon>
        <taxon>Actinomycetes</taxon>
        <taxon>Streptosporangiales</taxon>
        <taxon>Nocardiopsidaceae</taxon>
        <taxon>Halostreptopolyspora</taxon>
    </lineage>
</organism>
<dbReference type="PANTHER" id="PTHR43731">
    <property type="entry name" value="RHOMBOID PROTEASE"/>
    <property type="match status" value="1"/>
</dbReference>
<feature type="transmembrane region" description="Helical" evidence="7">
    <location>
        <begin position="229"/>
        <end position="248"/>
    </location>
</feature>
<keyword evidence="6 7" id="KW-0472">Membrane</keyword>
<evidence type="ECO:0000313" key="9">
    <source>
        <dbReference type="EMBL" id="RNL83337.1"/>
    </source>
</evidence>
<dbReference type="Proteomes" id="UP000269198">
    <property type="component" value="Unassembled WGS sequence"/>
</dbReference>